<feature type="transmembrane region" description="Helical" evidence="14">
    <location>
        <begin position="950"/>
        <end position="974"/>
    </location>
</feature>
<keyword evidence="18" id="KW-1185">Reference proteome</keyword>
<evidence type="ECO:0000256" key="13">
    <source>
        <dbReference type="SAM" id="MobiDB-lite"/>
    </source>
</evidence>
<evidence type="ECO:0000256" key="2">
    <source>
        <dbReference type="ARBA" id="ARBA00004687"/>
    </source>
</evidence>
<keyword evidence="11" id="KW-0325">Glycoprotein</keyword>
<dbReference type="CDD" id="cd16020">
    <property type="entry name" value="GPI_EPT_1"/>
    <property type="match status" value="1"/>
</dbReference>
<keyword evidence="6" id="KW-0808">Transferase</keyword>
<dbReference type="InterPro" id="IPR017850">
    <property type="entry name" value="Alkaline_phosphatase_core_sf"/>
</dbReference>
<dbReference type="GO" id="GO:0006506">
    <property type="term" value="P:GPI anchor biosynthetic process"/>
    <property type="evidence" value="ECO:0007669"/>
    <property type="project" value="UniProtKB-UniPathway"/>
</dbReference>
<feature type="transmembrane region" description="Helical" evidence="14">
    <location>
        <begin position="713"/>
        <end position="735"/>
    </location>
</feature>
<evidence type="ECO:0000256" key="6">
    <source>
        <dbReference type="ARBA" id="ARBA00022679"/>
    </source>
</evidence>
<comment type="pathway">
    <text evidence="2">Glycolipid biosynthesis; glycosylphosphatidylinositol-anchor biosynthesis.</text>
</comment>
<dbReference type="InterPro" id="IPR007070">
    <property type="entry name" value="GPI_EtnP_transferase_1"/>
</dbReference>
<feature type="domain" description="Sulfatase N-terminal" evidence="15">
    <location>
        <begin position="226"/>
        <end position="369"/>
    </location>
</feature>
<organism evidence="17 18">
    <name type="scientific">Gymnopilus dilepis</name>
    <dbReference type="NCBI Taxonomy" id="231916"/>
    <lineage>
        <taxon>Eukaryota</taxon>
        <taxon>Fungi</taxon>
        <taxon>Dikarya</taxon>
        <taxon>Basidiomycota</taxon>
        <taxon>Agaricomycotina</taxon>
        <taxon>Agaricomycetes</taxon>
        <taxon>Agaricomycetidae</taxon>
        <taxon>Agaricales</taxon>
        <taxon>Agaricineae</taxon>
        <taxon>Hymenogastraceae</taxon>
        <taxon>Gymnopilus</taxon>
    </lineage>
</organism>
<keyword evidence="5" id="KW-0337">GPI-anchor biosynthesis</keyword>
<comment type="similarity">
    <text evidence="3">Belongs to the PIGG/PIGN/PIGO family. PIGN subfamily.</text>
</comment>
<dbReference type="InterPro" id="IPR037671">
    <property type="entry name" value="PIGN_N"/>
</dbReference>
<feature type="transmembrane region" description="Helical" evidence="14">
    <location>
        <begin position="747"/>
        <end position="764"/>
    </location>
</feature>
<feature type="compositionally biased region" description="Low complexity" evidence="13">
    <location>
        <begin position="857"/>
        <end position="880"/>
    </location>
</feature>
<evidence type="ECO:0000259" key="15">
    <source>
        <dbReference type="Pfam" id="PF00884"/>
    </source>
</evidence>
<dbReference type="Proteomes" id="UP000284706">
    <property type="component" value="Unassembled WGS sequence"/>
</dbReference>
<dbReference type="Pfam" id="PF04987">
    <property type="entry name" value="PigN"/>
    <property type="match status" value="1"/>
</dbReference>
<keyword evidence="7 14" id="KW-0812">Transmembrane</keyword>
<comment type="subcellular location">
    <subcellularLocation>
        <location evidence="1">Endoplasmic reticulum membrane</location>
        <topology evidence="1">Multi-pass membrane protein</topology>
    </subcellularLocation>
</comment>
<dbReference type="SUPFAM" id="SSF52047">
    <property type="entry name" value="RNI-like"/>
    <property type="match status" value="1"/>
</dbReference>
<dbReference type="GO" id="GO:0071555">
    <property type="term" value="P:cell wall organization"/>
    <property type="evidence" value="ECO:0007669"/>
    <property type="project" value="UniProtKB-KW"/>
</dbReference>
<evidence type="ECO:0000256" key="12">
    <source>
        <dbReference type="ARBA" id="ARBA00023316"/>
    </source>
</evidence>
<dbReference type="OrthoDB" id="2748310at2759"/>
<dbReference type="GO" id="GO:0051377">
    <property type="term" value="F:mannose-ethanolamine phosphotransferase activity"/>
    <property type="evidence" value="ECO:0007669"/>
    <property type="project" value="InterPro"/>
</dbReference>
<feature type="transmembrane region" description="Helical" evidence="14">
    <location>
        <begin position="660"/>
        <end position="677"/>
    </location>
</feature>
<dbReference type="FunCoup" id="A0A409Y0N2">
    <property type="interactions" value="173"/>
</dbReference>
<gene>
    <name evidence="17" type="ORF">CVT26_006305</name>
</gene>
<feature type="transmembrane region" description="Helical" evidence="14">
    <location>
        <begin position="59"/>
        <end position="78"/>
    </location>
</feature>
<evidence type="ECO:0000313" key="17">
    <source>
        <dbReference type="EMBL" id="PPQ96576.1"/>
    </source>
</evidence>
<feature type="transmembrane region" description="Helical" evidence="14">
    <location>
        <begin position="813"/>
        <end position="830"/>
    </location>
</feature>
<feature type="region of interest" description="Disordered" evidence="13">
    <location>
        <begin position="857"/>
        <end position="882"/>
    </location>
</feature>
<evidence type="ECO:0000256" key="3">
    <source>
        <dbReference type="ARBA" id="ARBA00008400"/>
    </source>
</evidence>
<evidence type="ECO:0000256" key="9">
    <source>
        <dbReference type="ARBA" id="ARBA00022989"/>
    </source>
</evidence>
<evidence type="ECO:0000256" key="10">
    <source>
        <dbReference type="ARBA" id="ARBA00023136"/>
    </source>
</evidence>
<dbReference type="Gene3D" id="3.80.10.10">
    <property type="entry name" value="Ribonuclease Inhibitor"/>
    <property type="match status" value="1"/>
</dbReference>
<proteinExistence type="inferred from homology"/>
<keyword evidence="9 14" id="KW-1133">Transmembrane helix</keyword>
<dbReference type="EMBL" id="NHYE01001351">
    <property type="protein sequence ID" value="PPQ96576.1"/>
    <property type="molecule type" value="Genomic_DNA"/>
</dbReference>
<dbReference type="UniPathway" id="UPA00196"/>
<evidence type="ECO:0000256" key="5">
    <source>
        <dbReference type="ARBA" id="ARBA00022502"/>
    </source>
</evidence>
<dbReference type="PANTHER" id="PTHR12250:SF0">
    <property type="entry name" value="GPI ETHANOLAMINE PHOSPHATE TRANSFERASE 1"/>
    <property type="match status" value="1"/>
</dbReference>
<feature type="non-terminal residue" evidence="17">
    <location>
        <position position="1"/>
    </location>
</feature>
<keyword evidence="10 14" id="KW-0472">Membrane</keyword>
<feature type="region of interest" description="Disordered" evidence="13">
    <location>
        <begin position="15"/>
        <end position="52"/>
    </location>
</feature>
<feature type="transmembrane region" description="Helical" evidence="14">
    <location>
        <begin position="573"/>
        <end position="592"/>
    </location>
</feature>
<dbReference type="Gene3D" id="3.40.720.10">
    <property type="entry name" value="Alkaline Phosphatase, subunit A"/>
    <property type="match status" value="1"/>
</dbReference>
<evidence type="ECO:0000313" key="18">
    <source>
        <dbReference type="Proteomes" id="UP000284706"/>
    </source>
</evidence>
<sequence length="1507" mass="167138">SVRCCSSRRISSFTASNIPRNAPKPPITVNTTNMSYKSPTKARSKLSSSTKPQKSHYNVTKLLLIGLAFHLIYINSVFDCYFTSPVVHGMQSYGMKRENEAPAKRLVLIVGDGLRADLLFSLDAFPDISDSSEVVAPHLRSIVERRGAFGISHTRVPTESRPGHVAIIGGMYEDVSAVTKGWKTNPVDFDSVFNRSRSTYSFGSPDILPMFAKGASPPGKVKTWMYDEDEEDFTKDATALDIWVLDHLKQLFKNATTDPILDADLRSDKVVFFLHLLGLDTTGHAYRPHSKEYMHNIQVVDNIVQETEKLFSSFYGEDESNTQTAFVFTADHGMSVIGNHGDGHPDNTRTPLVAWGSGVRKPLAENPSAPSHDSYSAPWNLTHLLRSDVEQADIAALMAALLGVGWPVNGVGVLPDVKTARGGFLDWEQIEGEKGVAELGLVNAKVILEQYRVKDELKRKDTLFYKPFKPLAFSNLDANSTTYDIENSSQIQHIISLISSQSYTAARQASFDLIQLALQGLHYLQTYDRFLIRGLVTFAYLGWAAWGSLYLFRPLDALSDVSSQPAMPTTTRFIRWTSWALLAGFWTLFAVQRSPWSFYVYVLFPIYFWREVLLQCFVAHALKAQGVKSKPGGPIWRILGMGLMVVGALLGMVAGYTHRSIWSIGFVIIGLLWPLSWPKGVRYMHPWRLLAWAVACLVTGVFPLLPVDKTESLGMIMLGGLCTLLAGSVAAWYALQDVKDEQRRKTLIRLFSFQALAICATMLVTASSVRHLQAKQGLPLVNQIAGWVVLVVSSVLPFAFKTQACVHTKYTKILMYFLGFGPCFVILSISVEGLFFLSYSAVLVAWVQVEKVLRSNKSSPSSKSASSGSSVSLEPSSSGSTAYQLMETETKLKSELEYAVEHKFELDDLRVALFFLFFVQVGFFGTGNVASISSFYLAPVYRLIPIFNPFYMSALLIFKIIAPYIMLSVTFAVLNDALNFPPFSLLLVALSMTDDTMPMPSQDVSLSGSDAATDTGRSAPVILTSFTPILEQISGSIVVQDNEYRLIADPSDDDWKRLQAHAAIIEELSISDLDANHAYITDAVYFRLGQLQGTSNHLMPKLRQLRISCEASTSLLHLFLFFSPSLEHVEIVGLPHVAQTTLKAFLDFGARQMHLTTLILDPINITADVVKLITQCASMKSLGLRNVKENWDAYLLNELALLPQLEYFTIDATNIQGTYPGDRCLDGLTKDLGRFCSLRSLHFQGDADTFDKVMSDRQNMPSLEIVHLVLRGCQEELSLSRRPPVQGTLIREILQCLIGVHKSLPSDQMVLAQRITSLSIAFSDGPKGFPKDYFKILSDLSNLELLQIKGVSYVEALGEGLLCVIPKWPKMQTLCFPISAIFPVFISTVAAIARNCPHLKTLQIPVNPAKIGAPVALQDVISCPLRKLSVGGPSCHEWASPSGRMESLNYTARWLYALFPDLESVETHKGFQDEFWSDVGRLIKLCQDAAKFTRKRDAGCSLEDGTV</sequence>
<evidence type="ECO:0000259" key="16">
    <source>
        <dbReference type="Pfam" id="PF04987"/>
    </source>
</evidence>
<accession>A0A409Y0N2</accession>
<evidence type="ECO:0000256" key="14">
    <source>
        <dbReference type="SAM" id="Phobius"/>
    </source>
</evidence>
<evidence type="ECO:0000256" key="7">
    <source>
        <dbReference type="ARBA" id="ARBA00022692"/>
    </source>
</evidence>
<reference evidence="17 18" key="1">
    <citation type="journal article" date="2018" name="Evol. Lett.">
        <title>Horizontal gene cluster transfer increased hallucinogenic mushroom diversity.</title>
        <authorList>
            <person name="Reynolds H.T."/>
            <person name="Vijayakumar V."/>
            <person name="Gluck-Thaler E."/>
            <person name="Korotkin H.B."/>
            <person name="Matheny P.B."/>
            <person name="Slot J.C."/>
        </authorList>
    </citation>
    <scope>NUCLEOTIDE SEQUENCE [LARGE SCALE GENOMIC DNA]</scope>
    <source>
        <strain evidence="17 18">SRW20</strain>
    </source>
</reference>
<dbReference type="FunFam" id="3.40.720.10:FF:000015">
    <property type="entry name" value="GPI ethanolamine phosphate transferase 1"/>
    <property type="match status" value="1"/>
</dbReference>
<evidence type="ECO:0000256" key="4">
    <source>
        <dbReference type="ARBA" id="ARBA00020831"/>
    </source>
</evidence>
<dbReference type="GO" id="GO:0005789">
    <property type="term" value="C:endoplasmic reticulum membrane"/>
    <property type="evidence" value="ECO:0007669"/>
    <property type="project" value="UniProtKB-SubCell"/>
</dbReference>
<evidence type="ECO:0000256" key="1">
    <source>
        <dbReference type="ARBA" id="ARBA00004477"/>
    </source>
</evidence>
<protein>
    <recommendedName>
        <fullName evidence="4">GPI ethanolamine phosphate transferase 1</fullName>
    </recommendedName>
</protein>
<dbReference type="InterPro" id="IPR032675">
    <property type="entry name" value="LRR_dom_sf"/>
</dbReference>
<keyword evidence="12" id="KW-0961">Cell wall biogenesis/degradation</keyword>
<feature type="transmembrane region" description="Helical" evidence="14">
    <location>
        <begin position="634"/>
        <end position="654"/>
    </location>
</feature>
<dbReference type="InParanoid" id="A0A409Y0N2"/>
<name>A0A409Y0N2_9AGAR</name>
<dbReference type="InterPro" id="IPR017852">
    <property type="entry name" value="GPI_EtnP_transferase_1_C"/>
</dbReference>
<dbReference type="Pfam" id="PF00884">
    <property type="entry name" value="Sulfatase"/>
    <property type="match status" value="1"/>
</dbReference>
<evidence type="ECO:0000256" key="8">
    <source>
        <dbReference type="ARBA" id="ARBA00022824"/>
    </source>
</evidence>
<feature type="transmembrane region" description="Helical" evidence="14">
    <location>
        <begin position="911"/>
        <end position="938"/>
    </location>
</feature>
<keyword evidence="8" id="KW-0256">Endoplasmic reticulum</keyword>
<feature type="transmembrane region" description="Helical" evidence="14">
    <location>
        <begin position="784"/>
        <end position="801"/>
    </location>
</feature>
<feature type="compositionally biased region" description="Polar residues" evidence="13">
    <location>
        <begin position="28"/>
        <end position="38"/>
    </location>
</feature>
<dbReference type="STRING" id="231916.A0A409Y0N2"/>
<dbReference type="SUPFAM" id="SSF53649">
    <property type="entry name" value="Alkaline phosphatase-like"/>
    <property type="match status" value="1"/>
</dbReference>
<feature type="transmembrane region" description="Helical" evidence="14">
    <location>
        <begin position="689"/>
        <end position="707"/>
    </location>
</feature>
<comment type="caution">
    <text evidence="17">The sequence shown here is derived from an EMBL/GenBank/DDBJ whole genome shotgun (WGS) entry which is preliminary data.</text>
</comment>
<evidence type="ECO:0000256" key="11">
    <source>
        <dbReference type="ARBA" id="ARBA00023180"/>
    </source>
</evidence>
<feature type="transmembrane region" description="Helical" evidence="14">
    <location>
        <begin position="530"/>
        <end position="552"/>
    </location>
</feature>
<feature type="transmembrane region" description="Helical" evidence="14">
    <location>
        <begin position="598"/>
        <end position="622"/>
    </location>
</feature>
<feature type="domain" description="GPI ethanolamine phosphate transferase 1 C-terminal" evidence="16">
    <location>
        <begin position="519"/>
        <end position="994"/>
    </location>
</feature>
<dbReference type="PANTHER" id="PTHR12250">
    <property type="entry name" value="PHOSPHATIDYLINOSITOL GLYCAN, CLASS N"/>
    <property type="match status" value="1"/>
</dbReference>
<dbReference type="InterPro" id="IPR000917">
    <property type="entry name" value="Sulfatase_N"/>
</dbReference>